<dbReference type="Gene3D" id="3.90.1300.10">
    <property type="entry name" value="Amidase signature (AS) domain"/>
    <property type="match status" value="1"/>
</dbReference>
<dbReference type="Pfam" id="PF01425">
    <property type="entry name" value="Amidase"/>
    <property type="match status" value="1"/>
</dbReference>
<protein>
    <submittedName>
        <fullName evidence="3">Putative amidase</fullName>
    </submittedName>
</protein>
<gene>
    <name evidence="3" type="ORF">AVDCRST_MAG59-4419</name>
</gene>
<dbReference type="InterPro" id="IPR023631">
    <property type="entry name" value="Amidase_dom"/>
</dbReference>
<evidence type="ECO:0000313" key="3">
    <source>
        <dbReference type="EMBL" id="CAA9578110.1"/>
    </source>
</evidence>
<dbReference type="AlphaFoldDB" id="A0A6J4VFR1"/>
<evidence type="ECO:0000259" key="2">
    <source>
        <dbReference type="Pfam" id="PF01425"/>
    </source>
</evidence>
<dbReference type="InterPro" id="IPR000120">
    <property type="entry name" value="Amidase"/>
</dbReference>
<proteinExistence type="inferred from homology"/>
<dbReference type="PANTHER" id="PTHR11895:SF7">
    <property type="entry name" value="GLUTAMYL-TRNA(GLN) AMIDOTRANSFERASE SUBUNIT A, MITOCHONDRIAL"/>
    <property type="match status" value="1"/>
</dbReference>
<reference evidence="3" key="1">
    <citation type="submission" date="2020-02" db="EMBL/GenBank/DDBJ databases">
        <authorList>
            <person name="Meier V. D."/>
        </authorList>
    </citation>
    <scope>NUCLEOTIDE SEQUENCE</scope>
    <source>
        <strain evidence="3">AVDCRST_MAG59</strain>
    </source>
</reference>
<dbReference type="InterPro" id="IPR020556">
    <property type="entry name" value="Amidase_CS"/>
</dbReference>
<dbReference type="PANTHER" id="PTHR11895">
    <property type="entry name" value="TRANSAMIDASE"/>
    <property type="match status" value="1"/>
</dbReference>
<accession>A0A6J4VFR1</accession>
<sequence length="484" mass="51263">MPADLDLCYLPATEALAKFRRRELSPVELMEATLARAEEVEPVVNAFTWQFAEEAMAEAREAEGRYLGRGPAPGPLAGLPVAIKEEMAVEGQPWTSASLILADKVATHTAPLAQRAIDAGGIVHARTTQPEFACAGFTHSRLFGVTRNPWNPAFDVGGSSGGSAASLAAGTAALAGGSDIGGSIRIPASCCGVVGFKPPYGRVPEEPPYNLDHYCHEGPLARTVADCALFENVVAGPHPNDVASLRDEVYIPPDLGDVRGWKIALSVDLDGWTVDPAVEANTRAVAAVLRDAEATVEEVAIGWDRAAISEAVSIHYAAIFGSSVAALLPEHRERMTPYAVRFGEQFGELPPGSVLRGLELEGEIYGRLGALLAEYRLLLCPTTAIPALPAGHQEADLRPDAWGMAAYPTWDHLMTVPFNVCSRCPVLSVPSGFSPDGVPTGVQLVGRTYTDADPFHAAAAIEARLPWLDAAERRPRIEGAGVAA</sequence>
<dbReference type="InterPro" id="IPR036928">
    <property type="entry name" value="AS_sf"/>
</dbReference>
<dbReference type="GO" id="GO:0003824">
    <property type="term" value="F:catalytic activity"/>
    <property type="evidence" value="ECO:0007669"/>
    <property type="project" value="InterPro"/>
</dbReference>
<dbReference type="SUPFAM" id="SSF75304">
    <property type="entry name" value="Amidase signature (AS) enzymes"/>
    <property type="match status" value="1"/>
</dbReference>
<evidence type="ECO:0000256" key="1">
    <source>
        <dbReference type="ARBA" id="ARBA00009199"/>
    </source>
</evidence>
<comment type="similarity">
    <text evidence="1">Belongs to the amidase family.</text>
</comment>
<organism evidence="3">
    <name type="scientific">uncultured Thermomicrobiales bacterium</name>
    <dbReference type="NCBI Taxonomy" id="1645740"/>
    <lineage>
        <taxon>Bacteria</taxon>
        <taxon>Pseudomonadati</taxon>
        <taxon>Thermomicrobiota</taxon>
        <taxon>Thermomicrobia</taxon>
        <taxon>Thermomicrobiales</taxon>
        <taxon>environmental samples</taxon>
    </lineage>
</organism>
<feature type="domain" description="Amidase" evidence="2">
    <location>
        <begin position="28"/>
        <end position="452"/>
    </location>
</feature>
<dbReference type="EMBL" id="CADCWF010000320">
    <property type="protein sequence ID" value="CAA9578110.1"/>
    <property type="molecule type" value="Genomic_DNA"/>
</dbReference>
<name>A0A6J4VFR1_9BACT</name>
<dbReference type="PROSITE" id="PS00571">
    <property type="entry name" value="AMIDASES"/>
    <property type="match status" value="1"/>
</dbReference>